<dbReference type="PANTHER" id="PTHR10302">
    <property type="entry name" value="SINGLE-STRANDED DNA-BINDING PROTEIN"/>
    <property type="match status" value="1"/>
</dbReference>
<evidence type="ECO:0000256" key="1">
    <source>
        <dbReference type="ARBA" id="ARBA00023125"/>
    </source>
</evidence>
<dbReference type="OrthoDB" id="1078367at2759"/>
<dbReference type="Gene3D" id="2.40.50.140">
    <property type="entry name" value="Nucleic acid-binding proteins"/>
    <property type="match status" value="1"/>
</dbReference>
<proteinExistence type="predicted"/>
<evidence type="ECO:0000313" key="3">
    <source>
        <dbReference type="EMBL" id="KAG0466857.1"/>
    </source>
</evidence>
<dbReference type="Pfam" id="PF00436">
    <property type="entry name" value="SSB"/>
    <property type="match status" value="1"/>
</dbReference>
<name>A0A835QFK9_VANPL</name>
<dbReference type="InterPro" id="IPR012340">
    <property type="entry name" value="NA-bd_OB-fold"/>
</dbReference>
<dbReference type="PANTHER" id="PTHR10302:SF0">
    <property type="entry name" value="SINGLE-STRANDED DNA-BINDING PROTEIN, MITOCHONDRIAL"/>
    <property type="match status" value="1"/>
</dbReference>
<keyword evidence="5" id="KW-1185">Reference proteome</keyword>
<protein>
    <submittedName>
        <fullName evidence="3">Uncharacterized protein</fullName>
    </submittedName>
</protein>
<organism evidence="3 5">
    <name type="scientific">Vanilla planifolia</name>
    <name type="common">Vanilla</name>
    <dbReference type="NCBI Taxonomy" id="51239"/>
    <lineage>
        <taxon>Eukaryota</taxon>
        <taxon>Viridiplantae</taxon>
        <taxon>Streptophyta</taxon>
        <taxon>Embryophyta</taxon>
        <taxon>Tracheophyta</taxon>
        <taxon>Spermatophyta</taxon>
        <taxon>Magnoliopsida</taxon>
        <taxon>Liliopsida</taxon>
        <taxon>Asparagales</taxon>
        <taxon>Orchidaceae</taxon>
        <taxon>Vanilloideae</taxon>
        <taxon>Vanilleae</taxon>
        <taxon>Vanilla</taxon>
    </lineage>
</organism>
<dbReference type="Proteomes" id="UP000636800">
    <property type="component" value="Unassembled WGS sequence"/>
</dbReference>
<evidence type="ECO:0000313" key="5">
    <source>
        <dbReference type="Proteomes" id="UP000636800"/>
    </source>
</evidence>
<dbReference type="GO" id="GO:0003697">
    <property type="term" value="F:single-stranded DNA binding"/>
    <property type="evidence" value="ECO:0007669"/>
    <property type="project" value="InterPro"/>
</dbReference>
<evidence type="ECO:0000256" key="2">
    <source>
        <dbReference type="PROSITE-ProRule" id="PRU00252"/>
    </source>
</evidence>
<dbReference type="CDD" id="cd04496">
    <property type="entry name" value="SSB_OBF"/>
    <property type="match status" value="1"/>
</dbReference>
<dbReference type="Proteomes" id="UP000639772">
    <property type="component" value="Chromosome 9"/>
</dbReference>
<dbReference type="InterPro" id="IPR011344">
    <property type="entry name" value="ssDNA-bd"/>
</dbReference>
<dbReference type="EMBL" id="JADCNM010000009">
    <property type="protein sequence ID" value="KAG0468524.1"/>
    <property type="molecule type" value="Genomic_DNA"/>
</dbReference>
<dbReference type="GO" id="GO:0006264">
    <property type="term" value="P:mitochondrial DNA replication"/>
    <property type="evidence" value="ECO:0007669"/>
    <property type="project" value="TreeGrafter"/>
</dbReference>
<reference evidence="5 6" key="1">
    <citation type="journal article" date="2020" name="Nat. Food">
        <title>A phased Vanilla planifolia genome enables genetic improvement of flavour and production.</title>
        <authorList>
            <person name="Hasing T."/>
            <person name="Tang H."/>
            <person name="Brym M."/>
            <person name="Khazi F."/>
            <person name="Huang T."/>
            <person name="Chambers A.H."/>
        </authorList>
    </citation>
    <scope>NUCLEOTIDE SEQUENCE [LARGE SCALE GENOMIC DNA]</scope>
    <source>
        <tissue evidence="3">Leaf</tissue>
    </source>
</reference>
<dbReference type="EMBL" id="JADCNL010000009">
    <property type="protein sequence ID" value="KAG0466857.1"/>
    <property type="molecule type" value="Genomic_DNA"/>
</dbReference>
<dbReference type="PROSITE" id="PS50935">
    <property type="entry name" value="SSB"/>
    <property type="match status" value="1"/>
</dbReference>
<dbReference type="AlphaFoldDB" id="A0A835QFK9"/>
<evidence type="ECO:0000313" key="4">
    <source>
        <dbReference type="EMBL" id="KAG0468524.1"/>
    </source>
</evidence>
<dbReference type="GO" id="GO:0042645">
    <property type="term" value="C:mitochondrial nucleoid"/>
    <property type="evidence" value="ECO:0007669"/>
    <property type="project" value="TreeGrafter"/>
</dbReference>
<accession>A0A835QFK9</accession>
<gene>
    <name evidence="4" type="ORF">HPP92_017852</name>
    <name evidence="3" type="ORF">HPP92_018437</name>
</gene>
<evidence type="ECO:0000313" key="6">
    <source>
        <dbReference type="Proteomes" id="UP000639772"/>
    </source>
</evidence>
<sequence length="292" mass="32889">MARTALSLFKSPQSILFYRSFCPSDANSSPSLSFLCLPSRFQPVSLRSFRCASIYGDYQHERSLHARPSEIPWSKDLANSVQLIGTIGTAVQIKQLGSGKVVAWTRLGFKKSLSDISWIGLTFWEELAHVAFQHLEKGNQVYVSGRLVCDTTEGDNEHRQIFFKVVVQQLNFIERNFPTVSLYEQGSEAMSSGLKNGRCAGSSLGSASAEELWQAFFANPLDWWDNRKNKRHSKYPDFKHKHTGEALWVDGKKNPSWVKSQLAILDEKMVSFQAHGSNSTDSLLKVNELTSF</sequence>
<comment type="caution">
    <text evidence="3">The sequence shown here is derived from an EMBL/GenBank/DDBJ whole genome shotgun (WGS) entry which is preliminary data.</text>
</comment>
<dbReference type="InterPro" id="IPR000424">
    <property type="entry name" value="Primosome_PriB/ssb"/>
</dbReference>
<keyword evidence="1 2" id="KW-0238">DNA-binding</keyword>
<dbReference type="SUPFAM" id="SSF50249">
    <property type="entry name" value="Nucleic acid-binding proteins"/>
    <property type="match status" value="1"/>
</dbReference>